<feature type="domain" description="MazG C-terminal" evidence="1">
    <location>
        <begin position="107"/>
        <end position="291"/>
    </location>
</feature>
<dbReference type="InterPro" id="IPR011379">
    <property type="entry name" value="MazG-related_GP37"/>
</dbReference>
<keyword evidence="2" id="KW-0378">Hydrolase</keyword>
<comment type="caution">
    <text evidence="2">The sequence shown here is derived from an EMBL/GenBank/DDBJ whole genome shotgun (WGS) entry which is preliminary data.</text>
</comment>
<dbReference type="RefSeq" id="WP_146269150.1">
    <property type="nucleotide sequence ID" value="NZ_VOEI01000001.1"/>
</dbReference>
<name>A0A563UAL0_9SPHI</name>
<accession>A0A563UAL0</accession>
<gene>
    <name evidence="2" type="ORF">FPZ42_03835</name>
</gene>
<dbReference type="AlphaFoldDB" id="A0A563UAL0"/>
<evidence type="ECO:0000313" key="3">
    <source>
        <dbReference type="Proteomes" id="UP000318010"/>
    </source>
</evidence>
<dbReference type="SUPFAM" id="SSF101386">
    <property type="entry name" value="all-alpha NTP pyrophosphatases"/>
    <property type="match status" value="1"/>
</dbReference>
<dbReference type="EMBL" id="VOEI01000001">
    <property type="protein sequence ID" value="TWR28356.1"/>
    <property type="molecule type" value="Genomic_DNA"/>
</dbReference>
<dbReference type="InterPro" id="IPR041407">
    <property type="entry name" value="MazG_C"/>
</dbReference>
<evidence type="ECO:0000313" key="2">
    <source>
        <dbReference type="EMBL" id="TWR28356.1"/>
    </source>
</evidence>
<keyword evidence="3" id="KW-1185">Reference proteome</keyword>
<sequence>MELNQYQKLAKEYDQNPNEKIMKSYIIPLFGVIGESGALISEFKKSFRDKAAHTKFKANVEEILGNILWYVANVASKLNLELDAITSKNLQKIKERFPKSGEIICVTELFDQNYPDNERLPRRVILRFEEVNDNDNRKVKIFLDNQEIGDALTDNSYEDDGYRYHDVFHFAFAAVLGWSPVVRALTRSKRKSNPKIDEIEDGARAAIIEEAISAFIYQYARDHNFYNGIDKVDNFLIKTIRNLSSNLEVSVCSVSEWEKAILEGYGVFRNLVKFKGGNVLVDLDNREIQFLGNAEVN</sequence>
<dbReference type="Proteomes" id="UP000318010">
    <property type="component" value="Unassembled WGS sequence"/>
</dbReference>
<organism evidence="2 3">
    <name type="scientific">Mucilaginibacter achroorhodeus</name>
    <dbReference type="NCBI Taxonomy" id="2599294"/>
    <lineage>
        <taxon>Bacteria</taxon>
        <taxon>Pseudomonadati</taxon>
        <taxon>Bacteroidota</taxon>
        <taxon>Sphingobacteriia</taxon>
        <taxon>Sphingobacteriales</taxon>
        <taxon>Sphingobacteriaceae</taxon>
        <taxon>Mucilaginibacter</taxon>
    </lineage>
</organism>
<evidence type="ECO:0000259" key="1">
    <source>
        <dbReference type="Pfam" id="PF18722"/>
    </source>
</evidence>
<dbReference type="Gene3D" id="1.10.287.1080">
    <property type="entry name" value="MazG-like"/>
    <property type="match status" value="1"/>
</dbReference>
<dbReference type="CDD" id="cd11541">
    <property type="entry name" value="NTP-PPase_u4"/>
    <property type="match status" value="1"/>
</dbReference>
<protein>
    <submittedName>
        <fullName evidence="2">Nucleotide pyrophosphohydrolase</fullName>
    </submittedName>
</protein>
<reference evidence="2 3" key="1">
    <citation type="submission" date="2019-07" db="EMBL/GenBank/DDBJ databases">
        <authorList>
            <person name="Kim J."/>
        </authorList>
    </citation>
    <scope>NUCLEOTIDE SEQUENCE [LARGE SCALE GENOMIC DNA]</scope>
    <source>
        <strain evidence="2 3">MJ1a</strain>
    </source>
</reference>
<dbReference type="Pfam" id="PF18722">
    <property type="entry name" value="MazG_C"/>
    <property type="match status" value="1"/>
</dbReference>
<proteinExistence type="predicted"/>
<dbReference type="GO" id="GO:0016787">
    <property type="term" value="F:hydrolase activity"/>
    <property type="evidence" value="ECO:0007669"/>
    <property type="project" value="UniProtKB-KW"/>
</dbReference>
<dbReference type="OrthoDB" id="350573at2"/>